<sequence>MATLLVAVRSMNQKATQRFGASPLALLLAAYSGVFVSDMIVNWLFPDFRGRYNRASSLIQLWPWKYFWGTTQNNGQIARRNAEKREQYEMDRKASVEDTLKGHCRMREYYHRRIERLRSRIAALEEQDVATSSPVAAMENQESTRCFLSMWMLEALDRPEVGYQCLEIML</sequence>
<proteinExistence type="predicted"/>
<keyword evidence="1" id="KW-0472">Membrane</keyword>
<keyword evidence="1" id="KW-0812">Transmembrane</keyword>
<keyword evidence="2" id="KW-1185">Reference proteome</keyword>
<evidence type="ECO:0000313" key="2">
    <source>
        <dbReference type="Proteomes" id="UP001652660"/>
    </source>
</evidence>
<evidence type="ECO:0000313" key="5">
    <source>
        <dbReference type="RefSeq" id="XP_071925203.1"/>
    </source>
</evidence>
<evidence type="ECO:0000313" key="3">
    <source>
        <dbReference type="RefSeq" id="XP_027094719.1"/>
    </source>
</evidence>
<gene>
    <name evidence="3 4 5" type="primary">LOC113714824</name>
</gene>
<dbReference type="RefSeq" id="XP_027094719.1">
    <property type="nucleotide sequence ID" value="XM_027238918.1"/>
</dbReference>
<feature type="transmembrane region" description="Helical" evidence="1">
    <location>
        <begin position="20"/>
        <end position="45"/>
    </location>
</feature>
<accession>A0A6P6UVF5</accession>
<name>A0A6P6UVF5_COFAR</name>
<keyword evidence="1" id="KW-1133">Transmembrane helix</keyword>
<protein>
    <submittedName>
        <fullName evidence="3">Uncharacterized protein LOC113714824 isoform X1</fullName>
    </submittedName>
    <submittedName>
        <fullName evidence="4 5">Uncharacterized protein isoform X5</fullName>
    </submittedName>
</protein>
<dbReference type="GeneID" id="113714824"/>
<reference evidence="3" key="2">
    <citation type="submission" date="2025-04" db="UniProtKB">
        <authorList>
            <consortium name="RefSeq"/>
        </authorList>
    </citation>
    <scope>IDENTIFICATION</scope>
    <source>
        <tissue evidence="3 4">Leaves</tissue>
    </source>
</reference>
<evidence type="ECO:0000313" key="4">
    <source>
        <dbReference type="RefSeq" id="XP_071925202.1"/>
    </source>
</evidence>
<evidence type="ECO:0000256" key="1">
    <source>
        <dbReference type="SAM" id="Phobius"/>
    </source>
</evidence>
<organism evidence="2 3">
    <name type="scientific">Coffea arabica</name>
    <name type="common">Arabian coffee</name>
    <dbReference type="NCBI Taxonomy" id="13443"/>
    <lineage>
        <taxon>Eukaryota</taxon>
        <taxon>Viridiplantae</taxon>
        <taxon>Streptophyta</taxon>
        <taxon>Embryophyta</taxon>
        <taxon>Tracheophyta</taxon>
        <taxon>Spermatophyta</taxon>
        <taxon>Magnoliopsida</taxon>
        <taxon>eudicotyledons</taxon>
        <taxon>Gunneridae</taxon>
        <taxon>Pentapetalae</taxon>
        <taxon>asterids</taxon>
        <taxon>lamiids</taxon>
        <taxon>Gentianales</taxon>
        <taxon>Rubiaceae</taxon>
        <taxon>Ixoroideae</taxon>
        <taxon>Gardenieae complex</taxon>
        <taxon>Bertiereae - Coffeeae clade</taxon>
        <taxon>Coffeeae</taxon>
        <taxon>Coffea</taxon>
    </lineage>
</organism>
<dbReference type="RefSeq" id="XP_071925202.1">
    <property type="nucleotide sequence ID" value="XM_072069101.1"/>
</dbReference>
<reference evidence="2" key="1">
    <citation type="journal article" date="2025" name="Foods">
        <title>Unveiling the Microbial Signatures of Arabica Coffee Cherries: Insights into Ripeness Specific Diversity, Functional Traits, and Implications for Quality and Safety.</title>
        <authorList>
            <consortium name="RefSeq"/>
            <person name="Tenea G.N."/>
            <person name="Cifuentes V."/>
            <person name="Reyes P."/>
            <person name="Cevallos-Vallejos M."/>
        </authorList>
    </citation>
    <scope>NUCLEOTIDE SEQUENCE [LARGE SCALE GENOMIC DNA]</scope>
</reference>
<dbReference type="Proteomes" id="UP001652660">
    <property type="component" value="Chromosome 10c"/>
</dbReference>
<dbReference type="RefSeq" id="XP_071925203.1">
    <property type="nucleotide sequence ID" value="XM_072069102.1"/>
</dbReference>
<dbReference type="AlphaFoldDB" id="A0A6P6UVF5"/>